<sequence length="177" mass="18839">MIAPRLSLGVFALAALTGCTSAPGTATLVAQGRPIEVIYPMKSGATPGLMERDLVACEMEAAQSVPQRIAPMLPPALPGQSLNPCTEMGYSVSCRAPGGQIFGSERYSAYSYDATASVMAEVEARCILRSGYRLATLPRCPEGVQTRPVASRMYPLSERTCYLPDAVAIYAVTETLR</sequence>
<evidence type="ECO:0000313" key="2">
    <source>
        <dbReference type="EMBL" id="SFT16280.1"/>
    </source>
</evidence>
<dbReference type="RefSeq" id="WP_092428684.1">
    <property type="nucleotide sequence ID" value="NZ_FNCL01000012.1"/>
</dbReference>
<dbReference type="OrthoDB" id="7274329at2"/>
<dbReference type="EMBL" id="FOZW01000012">
    <property type="protein sequence ID" value="SFT16280.1"/>
    <property type="molecule type" value="Genomic_DNA"/>
</dbReference>
<evidence type="ECO:0000313" key="3">
    <source>
        <dbReference type="Proteomes" id="UP000199392"/>
    </source>
</evidence>
<feature type="chain" id="PRO_5011653799" description="Lipoprotein" evidence="1">
    <location>
        <begin position="23"/>
        <end position="177"/>
    </location>
</feature>
<dbReference type="Proteomes" id="UP000199392">
    <property type="component" value="Unassembled WGS sequence"/>
</dbReference>
<name>A0A1I6VRC2_9RHOB</name>
<feature type="signal peptide" evidence="1">
    <location>
        <begin position="1"/>
        <end position="22"/>
    </location>
</feature>
<dbReference type="PROSITE" id="PS51257">
    <property type="entry name" value="PROKAR_LIPOPROTEIN"/>
    <property type="match status" value="1"/>
</dbReference>
<dbReference type="AlphaFoldDB" id="A0A1I6VRC2"/>
<proteinExistence type="predicted"/>
<evidence type="ECO:0008006" key="4">
    <source>
        <dbReference type="Google" id="ProtNLM"/>
    </source>
</evidence>
<protein>
    <recommendedName>
        <fullName evidence="4">Lipoprotein</fullName>
    </recommendedName>
</protein>
<evidence type="ECO:0000256" key="1">
    <source>
        <dbReference type="SAM" id="SignalP"/>
    </source>
</evidence>
<reference evidence="3" key="1">
    <citation type="submission" date="2016-10" db="EMBL/GenBank/DDBJ databases">
        <authorList>
            <person name="Varghese N."/>
            <person name="Submissions S."/>
        </authorList>
    </citation>
    <scope>NUCLEOTIDE SEQUENCE [LARGE SCALE GENOMIC DNA]</scope>
    <source>
        <strain evidence="3">DSM 26894</strain>
    </source>
</reference>
<keyword evidence="1" id="KW-0732">Signal</keyword>
<organism evidence="2 3">
    <name type="scientific">Alloyangia pacifica</name>
    <dbReference type="NCBI Taxonomy" id="311180"/>
    <lineage>
        <taxon>Bacteria</taxon>
        <taxon>Pseudomonadati</taxon>
        <taxon>Pseudomonadota</taxon>
        <taxon>Alphaproteobacteria</taxon>
        <taxon>Rhodobacterales</taxon>
        <taxon>Roseobacteraceae</taxon>
        <taxon>Alloyangia</taxon>
    </lineage>
</organism>
<accession>A0A1I6VRC2</accession>
<keyword evidence="3" id="KW-1185">Reference proteome</keyword>
<gene>
    <name evidence="2" type="ORF">SAMN04488050_112157</name>
</gene>